<evidence type="ECO:0000313" key="4">
    <source>
        <dbReference type="Proteomes" id="UP000182569"/>
    </source>
</evidence>
<comment type="similarity">
    <text evidence="1">Belongs to the LytR/CpsA/Psr (LCP) family.</text>
</comment>
<evidence type="ECO:0000313" key="3">
    <source>
        <dbReference type="EMBL" id="APC41916.1"/>
    </source>
</evidence>
<feature type="domain" description="Cell envelope-related transcriptional attenuator" evidence="2">
    <location>
        <begin position="89"/>
        <end position="246"/>
    </location>
</feature>
<accession>A0A1J0GKL7</accession>
<dbReference type="PANTHER" id="PTHR33392">
    <property type="entry name" value="POLYISOPRENYL-TEICHOIC ACID--PEPTIDOGLYCAN TEICHOIC ACID TRANSFERASE TAGU"/>
    <property type="match status" value="1"/>
</dbReference>
<dbReference type="PANTHER" id="PTHR33392:SF6">
    <property type="entry name" value="POLYISOPRENYL-TEICHOIC ACID--PEPTIDOGLYCAN TEICHOIC ACID TRANSFERASE TAGU"/>
    <property type="match status" value="1"/>
</dbReference>
<keyword evidence="4" id="KW-1185">Reference proteome</keyword>
<evidence type="ECO:0000256" key="1">
    <source>
        <dbReference type="ARBA" id="ARBA00006068"/>
    </source>
</evidence>
<dbReference type="Proteomes" id="UP000182569">
    <property type="component" value="Chromosome"/>
</dbReference>
<dbReference type="EMBL" id="CP015756">
    <property type="protein sequence ID" value="APC41916.1"/>
    <property type="molecule type" value="Genomic_DNA"/>
</dbReference>
<dbReference type="AlphaFoldDB" id="A0A1J0GKL7"/>
<evidence type="ECO:0000259" key="2">
    <source>
        <dbReference type="Pfam" id="PF03816"/>
    </source>
</evidence>
<organism evidence="3 4">
    <name type="scientific">Clostridium estertheticum subsp. estertheticum</name>
    <dbReference type="NCBI Taxonomy" id="1552"/>
    <lineage>
        <taxon>Bacteria</taxon>
        <taxon>Bacillati</taxon>
        <taxon>Bacillota</taxon>
        <taxon>Clostridia</taxon>
        <taxon>Eubacteriales</taxon>
        <taxon>Clostridiaceae</taxon>
        <taxon>Clostridium</taxon>
    </lineage>
</organism>
<dbReference type="InterPro" id="IPR004474">
    <property type="entry name" value="LytR_CpsA_psr"/>
</dbReference>
<dbReference type="InterPro" id="IPR050922">
    <property type="entry name" value="LytR/CpsA/Psr_CW_biosynth"/>
</dbReference>
<proteinExistence type="inferred from homology"/>
<name>A0A1J0GKL7_9CLOT</name>
<dbReference type="Pfam" id="PF03816">
    <property type="entry name" value="LytR_cpsA_psr"/>
    <property type="match status" value="1"/>
</dbReference>
<dbReference type="STRING" id="1552.A7L45_18520"/>
<dbReference type="NCBIfam" id="TIGR00350">
    <property type="entry name" value="lytR_cpsA_psr"/>
    <property type="match status" value="1"/>
</dbReference>
<dbReference type="KEGG" id="ceu:A7L45_18520"/>
<gene>
    <name evidence="3" type="ORF">A7L45_18520</name>
</gene>
<protein>
    <recommendedName>
        <fullName evidence="2">Cell envelope-related transcriptional attenuator domain-containing protein</fullName>
    </recommendedName>
</protein>
<dbReference type="Gene3D" id="3.40.630.190">
    <property type="entry name" value="LCP protein"/>
    <property type="match status" value="1"/>
</dbReference>
<reference evidence="4" key="1">
    <citation type="journal article" date="2016" name="Front. Microbiol.">
        <title>Complete Genome Sequence of Clostridium estertheticum DSM 8809, a Microbe Identified in Spoiled Vacuum Packed Beef.</title>
        <authorList>
            <person name="Yu Z."/>
            <person name="Gunn L."/>
            <person name="Brennan E."/>
            <person name="Reid R."/>
            <person name="Wall P.G."/>
            <person name="Gaora O.P."/>
            <person name="Hurley D."/>
            <person name="Bolton D."/>
            <person name="Fanning S."/>
        </authorList>
    </citation>
    <scope>NUCLEOTIDE SEQUENCE [LARGE SCALE GENOMIC DNA]</scope>
    <source>
        <strain evidence="4">DSM 8809</strain>
    </source>
</reference>
<sequence length="337" mass="37866">MMRSENMKKVKNWKKILLSVFIVCVLIVGGVFGYAFYKLNKINTVEISKTDDMLGINSNALSESENAKGITNIAFFGIDRMDANQKTSRSDSIMILSIDSKNKKIKMSSIMRDTYVKIKGHGQTKITHAYAYGGAQLAINTINENFNLDIRDYITLDFFSFEKIIDTIGDVSINIKQDEISPMNDKIVEISKIEKKSVSKIIKPGLQTLNGLQAVAYSRVRFTEGGDSRRIERQKTVMSLIMTKIQSLGVAKFPAVVSELLPYTETSLSSMDIMKIGTKVLTSNTTTLEQDRFPVDGYSVGKTIDKVWYLVADMKTTIAQLHNFIYKDIKSVPKTIQ</sequence>